<dbReference type="AlphaFoldDB" id="A0A835Z610"/>
<gene>
    <name evidence="2" type="ORF">JKP88DRAFT_219084</name>
</gene>
<evidence type="ECO:0000256" key="1">
    <source>
        <dbReference type="SAM" id="MobiDB-lite"/>
    </source>
</evidence>
<reference evidence="2" key="1">
    <citation type="submission" date="2021-02" db="EMBL/GenBank/DDBJ databases">
        <title>First Annotated Genome of the Yellow-green Alga Tribonema minus.</title>
        <authorList>
            <person name="Mahan K.M."/>
        </authorList>
    </citation>
    <scope>NUCLEOTIDE SEQUENCE</scope>
    <source>
        <strain evidence="2">UTEX B ZZ1240</strain>
    </source>
</reference>
<keyword evidence="3" id="KW-1185">Reference proteome</keyword>
<feature type="compositionally biased region" description="Basic residues" evidence="1">
    <location>
        <begin position="140"/>
        <end position="154"/>
    </location>
</feature>
<feature type="compositionally biased region" description="Gly residues" evidence="1">
    <location>
        <begin position="164"/>
        <end position="176"/>
    </location>
</feature>
<protein>
    <submittedName>
        <fullName evidence="2">Uncharacterized protein</fullName>
    </submittedName>
</protein>
<evidence type="ECO:0000313" key="3">
    <source>
        <dbReference type="Proteomes" id="UP000664859"/>
    </source>
</evidence>
<dbReference type="EMBL" id="JAFCMP010000124">
    <property type="protein sequence ID" value="KAG5185660.1"/>
    <property type="molecule type" value="Genomic_DNA"/>
</dbReference>
<comment type="caution">
    <text evidence="2">The sequence shown here is derived from an EMBL/GenBank/DDBJ whole genome shotgun (WGS) entry which is preliminary data.</text>
</comment>
<accession>A0A835Z610</accession>
<feature type="compositionally biased region" description="Gly residues" evidence="1">
    <location>
        <begin position="100"/>
        <end position="114"/>
    </location>
</feature>
<evidence type="ECO:0000313" key="2">
    <source>
        <dbReference type="EMBL" id="KAG5185660.1"/>
    </source>
</evidence>
<name>A0A835Z610_9STRA</name>
<proteinExistence type="predicted"/>
<dbReference type="Proteomes" id="UP000664859">
    <property type="component" value="Unassembled WGS sequence"/>
</dbReference>
<organism evidence="2 3">
    <name type="scientific">Tribonema minus</name>
    <dbReference type="NCBI Taxonomy" id="303371"/>
    <lineage>
        <taxon>Eukaryota</taxon>
        <taxon>Sar</taxon>
        <taxon>Stramenopiles</taxon>
        <taxon>Ochrophyta</taxon>
        <taxon>PX clade</taxon>
        <taxon>Xanthophyceae</taxon>
        <taxon>Tribonematales</taxon>
        <taxon>Tribonemataceae</taxon>
        <taxon>Tribonema</taxon>
    </lineage>
</organism>
<feature type="region of interest" description="Disordered" evidence="1">
    <location>
        <begin position="87"/>
        <end position="179"/>
    </location>
</feature>
<sequence>MLLAEVLLAQGNHKGAKLLLRPVLSYLPETTKNRASTPSTAEDSWYRKPPISTLMAAEALWDRGVAMSREAPAEPWRLRSFASQVRDATSARRLRRRTGSGSGNDGGEGAGLFGRRGSKRPSFLRRSSAESAATDGSVSGRRRSGRWRLSRRRSSRDSAASDSSGGGRSNQGWGRGWGRRLSMRNSREFATSNAESIGEIVAARLAGMPVDGPMNTRAHSV</sequence>